<organism evidence="1 2">
    <name type="scientific">Brassica napus</name>
    <name type="common">Rape</name>
    <dbReference type="NCBI Taxonomy" id="3708"/>
    <lineage>
        <taxon>Eukaryota</taxon>
        <taxon>Viridiplantae</taxon>
        <taxon>Streptophyta</taxon>
        <taxon>Embryophyta</taxon>
        <taxon>Tracheophyta</taxon>
        <taxon>Spermatophyta</taxon>
        <taxon>Magnoliopsida</taxon>
        <taxon>eudicotyledons</taxon>
        <taxon>Gunneridae</taxon>
        <taxon>Pentapetalae</taxon>
        <taxon>rosids</taxon>
        <taxon>malvids</taxon>
        <taxon>Brassicales</taxon>
        <taxon>Brassicaceae</taxon>
        <taxon>Brassiceae</taxon>
        <taxon>Brassica</taxon>
    </lineage>
</organism>
<name>A0A078JDR6_BRANA</name>
<keyword evidence="2" id="KW-1185">Reference proteome</keyword>
<protein>
    <submittedName>
        <fullName evidence="1">BnaAnng18670D protein</fullName>
    </submittedName>
</protein>
<proteinExistence type="predicted"/>
<dbReference type="EMBL" id="LK034247">
    <property type="protein sequence ID" value="CDY63127.1"/>
    <property type="molecule type" value="Genomic_DNA"/>
</dbReference>
<evidence type="ECO:0000313" key="2">
    <source>
        <dbReference type="Proteomes" id="UP000028999"/>
    </source>
</evidence>
<sequence>MRSIDTHPTTLIYSCRLTSINIYPTVSLDTHPIASIDTHVQGRLGEIW</sequence>
<dbReference type="Proteomes" id="UP000028999">
    <property type="component" value="Unassembled WGS sequence"/>
</dbReference>
<dbReference type="AlphaFoldDB" id="A0A078JDR6"/>
<accession>A0A078JDR6</accession>
<dbReference type="PaxDb" id="3708-A0A078JDR6"/>
<gene>
    <name evidence="1" type="primary">BnaAnng18670D</name>
    <name evidence="1" type="ORF">GSBRNA2T00037938001</name>
</gene>
<evidence type="ECO:0000313" key="1">
    <source>
        <dbReference type="EMBL" id="CDY63127.1"/>
    </source>
</evidence>
<dbReference type="Gramene" id="CDY63127">
    <property type="protein sequence ID" value="CDY63127"/>
    <property type="gene ID" value="GSBRNA2T00037938001"/>
</dbReference>
<reference evidence="1 2" key="1">
    <citation type="journal article" date="2014" name="Science">
        <title>Plant genetics. Early allopolyploid evolution in the post-Neolithic Brassica napus oilseed genome.</title>
        <authorList>
            <person name="Chalhoub B."/>
            <person name="Denoeud F."/>
            <person name="Liu S."/>
            <person name="Parkin I.A."/>
            <person name="Tang H."/>
            <person name="Wang X."/>
            <person name="Chiquet J."/>
            <person name="Belcram H."/>
            <person name="Tong C."/>
            <person name="Samans B."/>
            <person name="Correa M."/>
            <person name="Da Silva C."/>
            <person name="Just J."/>
            <person name="Falentin C."/>
            <person name="Koh C.S."/>
            <person name="Le Clainche I."/>
            <person name="Bernard M."/>
            <person name="Bento P."/>
            <person name="Noel B."/>
            <person name="Labadie K."/>
            <person name="Alberti A."/>
            <person name="Charles M."/>
            <person name="Arnaud D."/>
            <person name="Guo H."/>
            <person name="Daviaud C."/>
            <person name="Alamery S."/>
            <person name="Jabbari K."/>
            <person name="Zhao M."/>
            <person name="Edger P.P."/>
            <person name="Chelaifa H."/>
            <person name="Tack D."/>
            <person name="Lassalle G."/>
            <person name="Mestiri I."/>
            <person name="Schnel N."/>
            <person name="Le Paslier M.C."/>
            <person name="Fan G."/>
            <person name="Renault V."/>
            <person name="Bayer P.E."/>
            <person name="Golicz A.A."/>
            <person name="Manoli S."/>
            <person name="Lee T.H."/>
            <person name="Thi V.H."/>
            <person name="Chalabi S."/>
            <person name="Hu Q."/>
            <person name="Fan C."/>
            <person name="Tollenaere R."/>
            <person name="Lu Y."/>
            <person name="Battail C."/>
            <person name="Shen J."/>
            <person name="Sidebottom C.H."/>
            <person name="Wang X."/>
            <person name="Canaguier A."/>
            <person name="Chauveau A."/>
            <person name="Berard A."/>
            <person name="Deniot G."/>
            <person name="Guan M."/>
            <person name="Liu Z."/>
            <person name="Sun F."/>
            <person name="Lim Y.P."/>
            <person name="Lyons E."/>
            <person name="Town C.D."/>
            <person name="Bancroft I."/>
            <person name="Wang X."/>
            <person name="Meng J."/>
            <person name="Ma J."/>
            <person name="Pires J.C."/>
            <person name="King G.J."/>
            <person name="Brunel D."/>
            <person name="Delourme R."/>
            <person name="Renard M."/>
            <person name="Aury J.M."/>
            <person name="Adams K.L."/>
            <person name="Batley J."/>
            <person name="Snowdon R.J."/>
            <person name="Tost J."/>
            <person name="Edwards D."/>
            <person name="Zhou Y."/>
            <person name="Hua W."/>
            <person name="Sharpe A.G."/>
            <person name="Paterson A.H."/>
            <person name="Guan C."/>
            <person name="Wincker P."/>
        </authorList>
    </citation>
    <scope>NUCLEOTIDE SEQUENCE [LARGE SCALE GENOMIC DNA]</scope>
    <source>
        <strain evidence="2">cv. Darmor-bzh</strain>
    </source>
</reference>